<dbReference type="InterPro" id="IPR013656">
    <property type="entry name" value="PAS_4"/>
</dbReference>
<dbReference type="Gene3D" id="3.30.70.1230">
    <property type="entry name" value="Nucleotide cyclase"/>
    <property type="match status" value="1"/>
</dbReference>
<dbReference type="InterPro" id="IPR001054">
    <property type="entry name" value="A/G_cyclase"/>
</dbReference>
<dbReference type="InterPro" id="IPR000014">
    <property type="entry name" value="PAS"/>
</dbReference>
<evidence type="ECO:0000256" key="1">
    <source>
        <dbReference type="ARBA" id="ARBA00005381"/>
    </source>
</evidence>
<dbReference type="CDD" id="cd07302">
    <property type="entry name" value="CHD"/>
    <property type="match status" value="1"/>
</dbReference>
<dbReference type="InterPro" id="IPR029787">
    <property type="entry name" value="Nucleotide_cyclase"/>
</dbReference>
<dbReference type="SMART" id="SM00065">
    <property type="entry name" value="GAF"/>
    <property type="match status" value="1"/>
</dbReference>
<dbReference type="PANTHER" id="PTHR43081">
    <property type="entry name" value="ADENYLATE CYCLASE, TERMINAL-DIFFERENTIATION SPECIFIC-RELATED"/>
    <property type="match status" value="1"/>
</dbReference>
<dbReference type="PROSITE" id="PS50125">
    <property type="entry name" value="GUANYLATE_CYCLASE_2"/>
    <property type="match status" value="1"/>
</dbReference>
<accession>A0A7C4KZW0</accession>
<dbReference type="AlphaFoldDB" id="A0A7C4KZW0"/>
<dbReference type="CDD" id="cd00130">
    <property type="entry name" value="PAS"/>
    <property type="match status" value="1"/>
</dbReference>
<dbReference type="SUPFAM" id="SSF55785">
    <property type="entry name" value="PYP-like sensor domain (PAS domain)"/>
    <property type="match status" value="1"/>
</dbReference>
<evidence type="ECO:0000313" key="4">
    <source>
        <dbReference type="EMBL" id="HGS87839.1"/>
    </source>
</evidence>
<dbReference type="GO" id="GO:0006171">
    <property type="term" value="P:cAMP biosynthetic process"/>
    <property type="evidence" value="ECO:0007669"/>
    <property type="project" value="TreeGrafter"/>
</dbReference>
<comment type="caution">
    <text evidence="4">The sequence shown here is derived from an EMBL/GenBank/DDBJ whole genome shotgun (WGS) entry which is preliminary data.</text>
</comment>
<dbReference type="InterPro" id="IPR050697">
    <property type="entry name" value="Adenylyl/Guanylyl_Cyclase_3/4"/>
</dbReference>
<dbReference type="SMART" id="SM00044">
    <property type="entry name" value="CYCc"/>
    <property type="match status" value="1"/>
</dbReference>
<name>A0A7C4KZW0_9CHLR</name>
<dbReference type="Gene3D" id="3.30.450.20">
    <property type="entry name" value="PAS domain"/>
    <property type="match status" value="1"/>
</dbReference>
<protein>
    <submittedName>
        <fullName evidence="4">Adenylate/guanylate cyclase domain-containing protein</fullName>
    </submittedName>
</protein>
<organism evidence="4">
    <name type="scientific">Bellilinea caldifistulae</name>
    <dbReference type="NCBI Taxonomy" id="360411"/>
    <lineage>
        <taxon>Bacteria</taxon>
        <taxon>Bacillati</taxon>
        <taxon>Chloroflexota</taxon>
        <taxon>Anaerolineae</taxon>
        <taxon>Anaerolineales</taxon>
        <taxon>Anaerolineaceae</taxon>
        <taxon>Bellilinea</taxon>
    </lineage>
</organism>
<keyword evidence="2" id="KW-0175">Coiled coil</keyword>
<dbReference type="EMBL" id="DSXR01000095">
    <property type="protein sequence ID" value="HGS87839.1"/>
    <property type="molecule type" value="Genomic_DNA"/>
</dbReference>
<evidence type="ECO:0000259" key="3">
    <source>
        <dbReference type="PROSITE" id="PS50125"/>
    </source>
</evidence>
<dbReference type="Gene3D" id="3.30.450.40">
    <property type="match status" value="1"/>
</dbReference>
<sequence>MSDHKSALQGDQLATNLEKLRSACYSIYNYLQTNRPAALPTSFFETVVAINALVKKINAQFEELEEERRSLMALAGMGQVINTSLELNTVLQIVMDTIIRLTGAERGFLMLKDEEGNLITRIARNWVQESLNTTELHISFTVIDRVAGEGLPVLTTNAQEDPRFGKQDSVIAHNLRSIMCVPLRVKSEVTGVIYVDNRIRSGLFTSKQLDLLAAFANQAAVAIENARLFASVQRSLAEVTELKSLMDKVFASIASGVITADIEGNILLCNRASEQILNQTAPELSSQKLRDILTSLSPALLPELLHVLQTDQPVLGLEISPAIAGRGRIDLRISITPVKDGQQQTQGIALVLDDLTEKKQLEAQRRLFEKMVSPAVIRQLNPDSLILGGQRKEITVLFADIRGFTTISESLSPEELVSILNRHLAAAAEAILQEEGTIDKFLGDAVMAWFNAPIRQPDHALRAVRAALLMRDSLKNLHLQLPAAQRLSFGIGIHTGEAVLGLIGSEKRLEYTAIGDCINTAKRIQENARADQILITQSVVDRLGGYAVYQPVQAIQAKGKREPIQVYEVNFLTI</sequence>
<dbReference type="NCBIfam" id="TIGR00229">
    <property type="entry name" value="sensory_box"/>
    <property type="match status" value="1"/>
</dbReference>
<comment type="similarity">
    <text evidence="1">Belongs to the adenylyl cyclase class-3 family.</text>
</comment>
<evidence type="ECO:0000256" key="2">
    <source>
        <dbReference type="SAM" id="Coils"/>
    </source>
</evidence>
<dbReference type="Pfam" id="PF01590">
    <property type="entry name" value="GAF"/>
    <property type="match status" value="1"/>
</dbReference>
<proteinExistence type="inferred from homology"/>
<gene>
    <name evidence="4" type="ORF">ENT17_09500</name>
</gene>
<dbReference type="InterPro" id="IPR035965">
    <property type="entry name" value="PAS-like_dom_sf"/>
</dbReference>
<dbReference type="InterPro" id="IPR029016">
    <property type="entry name" value="GAF-like_dom_sf"/>
</dbReference>
<dbReference type="SMART" id="SM00091">
    <property type="entry name" value="PAS"/>
    <property type="match status" value="1"/>
</dbReference>
<dbReference type="Pfam" id="PF08448">
    <property type="entry name" value="PAS_4"/>
    <property type="match status" value="1"/>
</dbReference>
<dbReference type="SUPFAM" id="SSF55781">
    <property type="entry name" value="GAF domain-like"/>
    <property type="match status" value="1"/>
</dbReference>
<dbReference type="SUPFAM" id="SSF55073">
    <property type="entry name" value="Nucleotide cyclase"/>
    <property type="match status" value="1"/>
</dbReference>
<dbReference type="PANTHER" id="PTHR43081:SF1">
    <property type="entry name" value="ADENYLATE CYCLASE, TERMINAL-DIFFERENTIATION SPECIFIC"/>
    <property type="match status" value="1"/>
</dbReference>
<dbReference type="GO" id="GO:0004016">
    <property type="term" value="F:adenylate cyclase activity"/>
    <property type="evidence" value="ECO:0007669"/>
    <property type="project" value="UniProtKB-ARBA"/>
</dbReference>
<reference evidence="4" key="1">
    <citation type="journal article" date="2020" name="mSystems">
        <title>Genome- and Community-Level Interaction Insights into Carbon Utilization and Element Cycling Functions of Hydrothermarchaeota in Hydrothermal Sediment.</title>
        <authorList>
            <person name="Zhou Z."/>
            <person name="Liu Y."/>
            <person name="Xu W."/>
            <person name="Pan J."/>
            <person name="Luo Z.H."/>
            <person name="Li M."/>
        </authorList>
    </citation>
    <scope>NUCLEOTIDE SEQUENCE [LARGE SCALE GENOMIC DNA]</scope>
    <source>
        <strain evidence="4">SpSt-556</strain>
    </source>
</reference>
<dbReference type="InterPro" id="IPR003018">
    <property type="entry name" value="GAF"/>
</dbReference>
<dbReference type="GO" id="GO:0035556">
    <property type="term" value="P:intracellular signal transduction"/>
    <property type="evidence" value="ECO:0007669"/>
    <property type="project" value="InterPro"/>
</dbReference>
<dbReference type="Pfam" id="PF00211">
    <property type="entry name" value="Guanylate_cyc"/>
    <property type="match status" value="1"/>
</dbReference>
<feature type="coiled-coil region" evidence="2">
    <location>
        <begin position="47"/>
        <end position="74"/>
    </location>
</feature>
<feature type="domain" description="Guanylate cyclase" evidence="3">
    <location>
        <begin position="395"/>
        <end position="525"/>
    </location>
</feature>